<dbReference type="EMBL" id="GBRH01220862">
    <property type="protein sequence ID" value="JAD77033.1"/>
    <property type="molecule type" value="Transcribed_RNA"/>
</dbReference>
<reference evidence="1" key="2">
    <citation type="journal article" date="2015" name="Data Brief">
        <title>Shoot transcriptome of the giant reed, Arundo donax.</title>
        <authorList>
            <person name="Barrero R.A."/>
            <person name="Guerrero F.D."/>
            <person name="Moolhuijzen P."/>
            <person name="Goolsby J.A."/>
            <person name="Tidwell J."/>
            <person name="Bellgard S.E."/>
            <person name="Bellgard M.I."/>
        </authorList>
    </citation>
    <scope>NUCLEOTIDE SEQUENCE</scope>
    <source>
        <tissue evidence="1">Shoot tissue taken approximately 20 cm above the soil surface</tissue>
    </source>
</reference>
<protein>
    <submittedName>
        <fullName evidence="1">Uncharacterized protein</fullName>
    </submittedName>
</protein>
<proteinExistence type="predicted"/>
<dbReference type="AlphaFoldDB" id="A0A0A9CRH2"/>
<evidence type="ECO:0000313" key="1">
    <source>
        <dbReference type="EMBL" id="JAD77033.1"/>
    </source>
</evidence>
<name>A0A0A9CRH2_ARUDO</name>
<organism evidence="1">
    <name type="scientific">Arundo donax</name>
    <name type="common">Giant reed</name>
    <name type="synonym">Donax arundinaceus</name>
    <dbReference type="NCBI Taxonomy" id="35708"/>
    <lineage>
        <taxon>Eukaryota</taxon>
        <taxon>Viridiplantae</taxon>
        <taxon>Streptophyta</taxon>
        <taxon>Embryophyta</taxon>
        <taxon>Tracheophyta</taxon>
        <taxon>Spermatophyta</taxon>
        <taxon>Magnoliopsida</taxon>
        <taxon>Liliopsida</taxon>
        <taxon>Poales</taxon>
        <taxon>Poaceae</taxon>
        <taxon>PACMAD clade</taxon>
        <taxon>Arundinoideae</taxon>
        <taxon>Arundineae</taxon>
        <taxon>Arundo</taxon>
    </lineage>
</organism>
<sequence length="109" mass="12537">MWLLDYFTFNPLLILDYFIAKHVFVPSVFFPLLSGSTNVLYKVSLQFCYLSSSYANCLHLLLFEINVLVCRTCSNEGIPNSNGIIVCDNFNFVQFIWIIGGTSERRRHG</sequence>
<reference evidence="1" key="1">
    <citation type="submission" date="2014-09" db="EMBL/GenBank/DDBJ databases">
        <authorList>
            <person name="Magalhaes I.L.F."/>
            <person name="Oliveira U."/>
            <person name="Santos F.R."/>
            <person name="Vidigal T.H.D.A."/>
            <person name="Brescovit A.D."/>
            <person name="Santos A.J."/>
        </authorList>
    </citation>
    <scope>NUCLEOTIDE SEQUENCE</scope>
    <source>
        <tissue evidence="1">Shoot tissue taken approximately 20 cm above the soil surface</tissue>
    </source>
</reference>
<accession>A0A0A9CRH2</accession>